<proteinExistence type="predicted"/>
<dbReference type="EMBL" id="LAZR01002132">
    <property type="protein sequence ID" value="KKN34051.1"/>
    <property type="molecule type" value="Genomic_DNA"/>
</dbReference>
<reference evidence="3" key="1">
    <citation type="journal article" date="2015" name="Nature">
        <title>Complex archaea that bridge the gap between prokaryotes and eukaryotes.</title>
        <authorList>
            <person name="Spang A."/>
            <person name="Saw J.H."/>
            <person name="Jorgensen S.L."/>
            <person name="Zaremba-Niedzwiedzka K."/>
            <person name="Martijn J."/>
            <person name="Lind A.E."/>
            <person name="van Eijk R."/>
            <person name="Schleper C."/>
            <person name="Guy L."/>
            <person name="Ettema T.J."/>
        </authorList>
    </citation>
    <scope>NUCLEOTIDE SEQUENCE</scope>
</reference>
<protein>
    <recommendedName>
        <fullName evidence="2">Methylmalonyl-CoA mutase alpha/beta chain catalytic domain-containing protein</fullName>
    </recommendedName>
</protein>
<feature type="domain" description="Methylmalonyl-CoA mutase alpha/beta chain catalytic" evidence="2">
    <location>
        <begin position="43"/>
        <end position="557"/>
    </location>
</feature>
<evidence type="ECO:0000256" key="1">
    <source>
        <dbReference type="ARBA" id="ARBA00023235"/>
    </source>
</evidence>
<keyword evidence="1" id="KW-0413">Isomerase</keyword>
<dbReference type="PANTHER" id="PTHR48101:SF1">
    <property type="entry name" value="METHYLMALONYL-COA MUTASE, LARGE SUBUNIT"/>
    <property type="match status" value="1"/>
</dbReference>
<dbReference type="Gene3D" id="3.20.20.240">
    <property type="entry name" value="Methylmalonyl-CoA mutase"/>
    <property type="match status" value="1"/>
</dbReference>
<dbReference type="Pfam" id="PF01642">
    <property type="entry name" value="MM_CoA_mutase"/>
    <property type="match status" value="1"/>
</dbReference>
<evidence type="ECO:0000259" key="2">
    <source>
        <dbReference type="Pfam" id="PF01642"/>
    </source>
</evidence>
<dbReference type="PANTHER" id="PTHR48101">
    <property type="entry name" value="METHYLMALONYL-COA MUTASE, MITOCHONDRIAL-RELATED"/>
    <property type="match status" value="1"/>
</dbReference>
<dbReference type="InterPro" id="IPR016176">
    <property type="entry name" value="Cbl-dep_enz_cat"/>
</dbReference>
<organism evidence="3">
    <name type="scientific">marine sediment metagenome</name>
    <dbReference type="NCBI Taxonomy" id="412755"/>
    <lineage>
        <taxon>unclassified sequences</taxon>
        <taxon>metagenomes</taxon>
        <taxon>ecological metagenomes</taxon>
    </lineage>
</organism>
<accession>A0A0F9SAM0</accession>
<dbReference type="InterPro" id="IPR006099">
    <property type="entry name" value="MeMalonylCoA_mutase_a/b_cat"/>
</dbReference>
<name>A0A0F9SAM0_9ZZZZ</name>
<dbReference type="SUPFAM" id="SSF51703">
    <property type="entry name" value="Cobalamin (vitamin B12)-dependent enzymes"/>
    <property type="match status" value="1"/>
</dbReference>
<comment type="caution">
    <text evidence="3">The sequence shown here is derived from an EMBL/GenBank/DDBJ whole genome shotgun (WGS) entry which is preliminary data.</text>
</comment>
<gene>
    <name evidence="3" type="ORF">LCGC14_0797520</name>
</gene>
<sequence>MKHTDQYDPAALKHIEKEFDEWEKNEVSSFIKRAPESQSEYTTASGMPTKRTYTPLDLKNTSFEDIGLPGQYPFTRGPYPTMYRGRNWTMRQIAGFGTARETNGRFKYLIAQGQTGLSIDFDMPTLMGYDSSHSMSQGEVGREGVAIDTLADMEELFDDIDLTKISVSMTINPSAWILYAMYIALAQSRGYDLNDLSGTIQNDILKEYIAQKEWIFPVRPSVRLVRDCIQYGSESMKRYNAINISGYHISEAGSTAVQEVAYTMATTMEYVQTAIDAGVDVNEFGPRLSFFFVSQADFFEEIAKFRAARRIYAKIMREKFGATNPEASRLRFHAQTAAATLTKPQYTINPIRTALQALSAVLGGAQSLHTNGMDEAFAIPTEEAMRIALRTQQIIAHETNVTQVVDPLGGSYFVESLTDEIEREVWKILDEVEELGGTLQCIDDGYFQRGISDSAYDFALRKASGERPVIGVNMFVQNEEDVKIEIHPHDPETERRQIDRLNRVKNGRDEEKVQTMLKQLIEQAEDESVNLMPITIELVREGASMGDIVETLKGIWGTYREKPVI</sequence>
<dbReference type="CDD" id="cd03680">
    <property type="entry name" value="MM_CoA_mutase_ICM_like"/>
    <property type="match status" value="1"/>
</dbReference>
<dbReference type="AlphaFoldDB" id="A0A0F9SAM0"/>
<evidence type="ECO:0000313" key="3">
    <source>
        <dbReference type="EMBL" id="KKN34051.1"/>
    </source>
</evidence>
<dbReference type="GO" id="GO:0031419">
    <property type="term" value="F:cobalamin binding"/>
    <property type="evidence" value="ECO:0007669"/>
    <property type="project" value="InterPro"/>
</dbReference>
<dbReference type="InterPro" id="IPR006098">
    <property type="entry name" value="MMCoA_mutase_a_cat"/>
</dbReference>
<dbReference type="GO" id="GO:0004494">
    <property type="term" value="F:methylmalonyl-CoA mutase activity"/>
    <property type="evidence" value="ECO:0007669"/>
    <property type="project" value="InterPro"/>
</dbReference>
<dbReference type="NCBIfam" id="TIGR00641">
    <property type="entry name" value="acid_CoA_mut_N"/>
    <property type="match status" value="1"/>
</dbReference>